<dbReference type="PANTHER" id="PTHR23416:SF78">
    <property type="entry name" value="LIPOPOLYSACCHARIDE BIOSYNTHESIS O-ACETYL TRANSFERASE WBBJ-RELATED"/>
    <property type="match status" value="1"/>
</dbReference>
<name>A0A089LMX8_PAEBO</name>
<proteinExistence type="predicted"/>
<dbReference type="Gene3D" id="2.160.10.10">
    <property type="entry name" value="Hexapeptide repeat proteins"/>
    <property type="match status" value="1"/>
</dbReference>
<dbReference type="GO" id="GO:0016740">
    <property type="term" value="F:transferase activity"/>
    <property type="evidence" value="ECO:0007669"/>
    <property type="project" value="UniProtKB-KW"/>
</dbReference>
<accession>A0A089LMX8</accession>
<keyword evidence="2" id="KW-1185">Reference proteome</keyword>
<protein>
    <submittedName>
        <fullName evidence="1">Acetyltransferase</fullName>
    </submittedName>
</protein>
<evidence type="ECO:0000313" key="2">
    <source>
        <dbReference type="Proteomes" id="UP000029518"/>
    </source>
</evidence>
<dbReference type="PANTHER" id="PTHR23416">
    <property type="entry name" value="SIALIC ACID SYNTHASE-RELATED"/>
    <property type="match status" value="1"/>
</dbReference>
<gene>
    <name evidence="1" type="ORF">PBOR_28965</name>
</gene>
<dbReference type="Proteomes" id="UP000029518">
    <property type="component" value="Chromosome"/>
</dbReference>
<dbReference type="EMBL" id="CP009285">
    <property type="protein sequence ID" value="AIQ60523.1"/>
    <property type="molecule type" value="Genomic_DNA"/>
</dbReference>
<evidence type="ECO:0000313" key="1">
    <source>
        <dbReference type="EMBL" id="AIQ60523.1"/>
    </source>
</evidence>
<dbReference type="InterPro" id="IPR011004">
    <property type="entry name" value="Trimer_LpxA-like_sf"/>
</dbReference>
<organism evidence="1 2">
    <name type="scientific">Paenibacillus borealis</name>
    <dbReference type="NCBI Taxonomy" id="160799"/>
    <lineage>
        <taxon>Bacteria</taxon>
        <taxon>Bacillati</taxon>
        <taxon>Bacillota</taxon>
        <taxon>Bacilli</taxon>
        <taxon>Bacillales</taxon>
        <taxon>Paenibacillaceae</taxon>
        <taxon>Paenibacillus</taxon>
    </lineage>
</organism>
<dbReference type="InterPro" id="IPR001451">
    <property type="entry name" value="Hexapep"/>
</dbReference>
<dbReference type="SUPFAM" id="SSF51161">
    <property type="entry name" value="Trimeric LpxA-like enzymes"/>
    <property type="match status" value="1"/>
</dbReference>
<dbReference type="OrthoDB" id="9782926at2"/>
<dbReference type="InterPro" id="IPR051159">
    <property type="entry name" value="Hexapeptide_acetyltransf"/>
</dbReference>
<sequence length="201" mass="22236">MKNIYSLSETISTAFALICTKLFYRGARLIRRPFYCRGKSRLQFAQGLTTGYNCRFDLLGEVTDKTSKKLILGENCKIGDYVHIVASERVIIGDNCLMASKIFISDTSHGEYINFDIDSRPDVPPDDRPLYTKPVSIGNNVWIGENACILLGVNIGDGCIIGANSVVNRDIPNNCIVAGAPARVIKKWDDSLNVWKAVKKG</sequence>
<dbReference type="HOGENOM" id="CLU_051638_7_0_9"/>
<dbReference type="KEGG" id="pbd:PBOR_28965"/>
<dbReference type="RefSeq" id="WP_042217115.1">
    <property type="nucleotide sequence ID" value="NZ_CP009285.1"/>
</dbReference>
<dbReference type="AlphaFoldDB" id="A0A089LMX8"/>
<dbReference type="CDD" id="cd04647">
    <property type="entry name" value="LbH_MAT_like"/>
    <property type="match status" value="1"/>
</dbReference>
<reference evidence="1" key="1">
    <citation type="submission" date="2014-08" db="EMBL/GenBank/DDBJ databases">
        <title>Comparative genomics of the Paenibacillus odorifer group.</title>
        <authorList>
            <person name="den Bakker H.C."/>
            <person name="Tsai Y.-C.Y.-C."/>
            <person name="Martin N."/>
            <person name="Korlach J."/>
            <person name="Wiedmann M."/>
        </authorList>
    </citation>
    <scope>NUCLEOTIDE SEQUENCE [LARGE SCALE GENOMIC DNA]</scope>
    <source>
        <strain evidence="1">DSM 13188</strain>
    </source>
</reference>
<dbReference type="Pfam" id="PF14602">
    <property type="entry name" value="Hexapep_2"/>
    <property type="match status" value="1"/>
</dbReference>